<dbReference type="PANTHER" id="PTHR43213:SF5">
    <property type="entry name" value="BIFUNCTIONAL DTTP_UTP PYROPHOSPHATASE_METHYLTRANSFERASE PROTEIN-RELATED"/>
    <property type="match status" value="1"/>
</dbReference>
<accession>A0A1H8C2P6</accession>
<dbReference type="GO" id="GO:0047429">
    <property type="term" value="F:nucleoside triphosphate diphosphatase activity"/>
    <property type="evidence" value="ECO:0007669"/>
    <property type="project" value="UniProtKB-EC"/>
</dbReference>
<comment type="function">
    <text evidence="4">Nucleoside triphosphate pyrophosphatase. May have a dual role in cell division arrest and in preventing the incorporation of modified nucleotides into cellular nucleic acids.</text>
</comment>
<keyword evidence="2 4" id="KW-0378">Hydrolase</keyword>
<evidence type="ECO:0000256" key="2">
    <source>
        <dbReference type="ARBA" id="ARBA00022801"/>
    </source>
</evidence>
<keyword evidence="6" id="KW-1185">Reference proteome</keyword>
<evidence type="ECO:0000313" key="6">
    <source>
        <dbReference type="Proteomes" id="UP000183002"/>
    </source>
</evidence>
<feature type="active site" description="Proton acceptor" evidence="4">
    <location>
        <position position="76"/>
    </location>
</feature>
<organism evidence="5 6">
    <name type="scientific">Pseudorhodobacter antarcticus</name>
    <dbReference type="NCBI Taxonomy" id="1077947"/>
    <lineage>
        <taxon>Bacteria</taxon>
        <taxon>Pseudomonadati</taxon>
        <taxon>Pseudomonadota</taxon>
        <taxon>Alphaproteobacteria</taxon>
        <taxon>Rhodobacterales</taxon>
        <taxon>Paracoccaceae</taxon>
        <taxon>Pseudorhodobacter</taxon>
    </lineage>
</organism>
<dbReference type="EMBL" id="FOCO01000004">
    <property type="protein sequence ID" value="SEM88714.1"/>
    <property type="molecule type" value="Genomic_DNA"/>
</dbReference>
<dbReference type="InterPro" id="IPR003697">
    <property type="entry name" value="Maf-like"/>
</dbReference>
<dbReference type="Pfam" id="PF02545">
    <property type="entry name" value="Maf"/>
    <property type="match status" value="1"/>
</dbReference>
<name>A0A1H8C2P6_9RHOB</name>
<dbReference type="InterPro" id="IPR029001">
    <property type="entry name" value="ITPase-like_fam"/>
</dbReference>
<dbReference type="SUPFAM" id="SSF52972">
    <property type="entry name" value="ITPase-like"/>
    <property type="match status" value="1"/>
</dbReference>
<comment type="cofactor">
    <cofactor evidence="1 4">
        <name>a divalent metal cation</name>
        <dbReference type="ChEBI" id="CHEBI:60240"/>
    </cofactor>
</comment>
<dbReference type="RefSeq" id="WP_050518063.1">
    <property type="nucleotide sequence ID" value="NZ_FOCO01000004.1"/>
</dbReference>
<dbReference type="GO" id="GO:0009117">
    <property type="term" value="P:nucleotide metabolic process"/>
    <property type="evidence" value="ECO:0007669"/>
    <property type="project" value="UniProtKB-KW"/>
</dbReference>
<dbReference type="GO" id="GO:0005737">
    <property type="term" value="C:cytoplasm"/>
    <property type="evidence" value="ECO:0007669"/>
    <property type="project" value="UniProtKB-SubCell"/>
</dbReference>
<keyword evidence="4" id="KW-0963">Cytoplasm</keyword>
<dbReference type="CDD" id="cd00555">
    <property type="entry name" value="Maf"/>
    <property type="match status" value="1"/>
</dbReference>
<reference evidence="5 6" key="1">
    <citation type="submission" date="2016-10" db="EMBL/GenBank/DDBJ databases">
        <authorList>
            <person name="de Groot N.N."/>
        </authorList>
    </citation>
    <scope>NUCLEOTIDE SEQUENCE [LARGE SCALE GENOMIC DNA]</scope>
    <source>
        <strain evidence="5 6">CGMCC 1.10836</strain>
    </source>
</reference>
<gene>
    <name evidence="5" type="ORF">SAMN05216227_100416</name>
</gene>
<evidence type="ECO:0000256" key="4">
    <source>
        <dbReference type="HAMAP-Rule" id="MF_00528"/>
    </source>
</evidence>
<dbReference type="EC" id="3.6.1.9" evidence="4"/>
<dbReference type="STRING" id="1077947.SAMN05216227_100416"/>
<dbReference type="Proteomes" id="UP000183002">
    <property type="component" value="Unassembled WGS sequence"/>
</dbReference>
<proteinExistence type="inferred from homology"/>
<dbReference type="AlphaFoldDB" id="A0A1H8C2P6"/>
<evidence type="ECO:0000256" key="1">
    <source>
        <dbReference type="ARBA" id="ARBA00001968"/>
    </source>
</evidence>
<comment type="subcellular location">
    <subcellularLocation>
        <location evidence="4">Cytoplasm</location>
    </subcellularLocation>
</comment>
<comment type="catalytic activity">
    <reaction evidence="4">
        <text>a ribonucleoside 5'-triphosphate + H2O = a ribonucleoside 5'-phosphate + diphosphate + H(+)</text>
        <dbReference type="Rhea" id="RHEA:23996"/>
        <dbReference type="ChEBI" id="CHEBI:15377"/>
        <dbReference type="ChEBI" id="CHEBI:15378"/>
        <dbReference type="ChEBI" id="CHEBI:33019"/>
        <dbReference type="ChEBI" id="CHEBI:58043"/>
        <dbReference type="ChEBI" id="CHEBI:61557"/>
        <dbReference type="EC" id="3.6.1.9"/>
    </reaction>
</comment>
<evidence type="ECO:0000256" key="3">
    <source>
        <dbReference type="ARBA" id="ARBA00023080"/>
    </source>
</evidence>
<protein>
    <recommendedName>
        <fullName evidence="4">Nucleoside triphosphate pyrophosphatase</fullName>
        <ecNumber evidence="4">3.6.1.9</ecNumber>
    </recommendedName>
    <alternativeName>
        <fullName evidence="4">Nucleotide pyrophosphatase</fullName>
        <shortName evidence="4">Nucleotide PPase</shortName>
    </alternativeName>
</protein>
<comment type="catalytic activity">
    <reaction evidence="4">
        <text>a 2'-deoxyribonucleoside 5'-triphosphate + H2O = a 2'-deoxyribonucleoside 5'-phosphate + diphosphate + H(+)</text>
        <dbReference type="Rhea" id="RHEA:44644"/>
        <dbReference type="ChEBI" id="CHEBI:15377"/>
        <dbReference type="ChEBI" id="CHEBI:15378"/>
        <dbReference type="ChEBI" id="CHEBI:33019"/>
        <dbReference type="ChEBI" id="CHEBI:61560"/>
        <dbReference type="ChEBI" id="CHEBI:65317"/>
        <dbReference type="EC" id="3.6.1.9"/>
    </reaction>
</comment>
<dbReference type="PANTHER" id="PTHR43213">
    <property type="entry name" value="BIFUNCTIONAL DTTP/UTP PYROPHOSPHATASE/METHYLTRANSFERASE PROTEIN-RELATED"/>
    <property type="match status" value="1"/>
</dbReference>
<dbReference type="HAMAP" id="MF_00528">
    <property type="entry name" value="Maf"/>
    <property type="match status" value="1"/>
</dbReference>
<evidence type="ECO:0000313" key="5">
    <source>
        <dbReference type="EMBL" id="SEM88714.1"/>
    </source>
</evidence>
<comment type="caution">
    <text evidence="4">Lacks conserved residue(s) required for the propagation of feature annotation.</text>
</comment>
<dbReference type="OrthoDB" id="9813962at2"/>
<keyword evidence="3 4" id="KW-0546">Nucleotide metabolism</keyword>
<dbReference type="Gene3D" id="3.90.950.10">
    <property type="match status" value="1"/>
</dbReference>
<comment type="similarity">
    <text evidence="4">Belongs to the Maf family.</text>
</comment>
<dbReference type="PIRSF" id="PIRSF006305">
    <property type="entry name" value="Maf"/>
    <property type="match status" value="1"/>
</dbReference>
<sequence>MHPPLILASASATRLQMLHAAGLTITSAPARIDESAIRNSLTTDGAKPHDIADLLAEMKARKVADKHPDAFTMGCDQILEFKGQSFGKPDTPDDAIAQLTQLRGQTHQLLSAIVAYHGGEPVWRHTGRARLTMHDFSDAWLAAYVTRNWQTIRHSAGCYLVEHEGIRLFSKIDGDHFTVLGLPLLPLLGYLRIRGFIDT</sequence>